<feature type="domain" description="Pyruvate kinase barrel" evidence="19">
    <location>
        <begin position="1"/>
        <end position="323"/>
    </location>
</feature>
<evidence type="ECO:0000256" key="10">
    <source>
        <dbReference type="ARBA" id="ARBA00022741"/>
    </source>
</evidence>
<keyword evidence="16 22" id="KW-0670">Pyruvate</keyword>
<dbReference type="InterPro" id="IPR001697">
    <property type="entry name" value="Pyr_Knase"/>
</dbReference>
<evidence type="ECO:0000256" key="18">
    <source>
        <dbReference type="RuleBase" id="RU000504"/>
    </source>
</evidence>
<evidence type="ECO:0000256" key="6">
    <source>
        <dbReference type="ARBA" id="ARBA00012142"/>
    </source>
</evidence>
<evidence type="ECO:0000259" key="20">
    <source>
        <dbReference type="Pfam" id="PF00391"/>
    </source>
</evidence>
<dbReference type="EC" id="2.7.1.40" evidence="6 17"/>
<keyword evidence="13 18" id="KW-0460">Magnesium</keyword>
<dbReference type="Pfam" id="PF00224">
    <property type="entry name" value="PK"/>
    <property type="match status" value="1"/>
</dbReference>
<dbReference type="GO" id="GO:0005524">
    <property type="term" value="F:ATP binding"/>
    <property type="evidence" value="ECO:0007669"/>
    <property type="project" value="UniProtKB-KW"/>
</dbReference>
<dbReference type="Gene3D" id="3.50.30.10">
    <property type="entry name" value="Phosphohistidine domain"/>
    <property type="match status" value="1"/>
</dbReference>
<feature type="domain" description="PEP-utilising enzyme mobile" evidence="20">
    <location>
        <begin position="503"/>
        <end position="574"/>
    </location>
</feature>
<organism evidence="22 23">
    <name type="scientific">Christensenella hongkongensis</name>
    <dbReference type="NCBI Taxonomy" id="270498"/>
    <lineage>
        <taxon>Bacteria</taxon>
        <taxon>Bacillati</taxon>
        <taxon>Bacillota</taxon>
        <taxon>Clostridia</taxon>
        <taxon>Christensenellales</taxon>
        <taxon>Christensenellaceae</taxon>
        <taxon>Christensenella</taxon>
    </lineage>
</organism>
<dbReference type="Pfam" id="PF02887">
    <property type="entry name" value="PK_C"/>
    <property type="match status" value="1"/>
</dbReference>
<dbReference type="InterPro" id="IPR008279">
    <property type="entry name" value="PEP-util_enz_mobile_dom"/>
</dbReference>
<dbReference type="PATRIC" id="fig|270498.16.peg.1414"/>
<dbReference type="SUPFAM" id="SSF52935">
    <property type="entry name" value="PK C-terminal domain-like"/>
    <property type="match status" value="1"/>
</dbReference>
<dbReference type="PRINTS" id="PR01050">
    <property type="entry name" value="PYRUVTKNASE"/>
</dbReference>
<evidence type="ECO:0000256" key="2">
    <source>
        <dbReference type="ARBA" id="ARBA00001958"/>
    </source>
</evidence>
<comment type="cofactor">
    <cofactor evidence="2">
        <name>K(+)</name>
        <dbReference type="ChEBI" id="CHEBI:29103"/>
    </cofactor>
</comment>
<comment type="pathway">
    <text evidence="3 18">Carbohydrate degradation; glycolysis; pyruvate from D-glyceraldehyde 3-phosphate: step 5/5.</text>
</comment>
<dbReference type="SUPFAM" id="SSF52009">
    <property type="entry name" value="Phosphohistidine domain"/>
    <property type="match status" value="1"/>
</dbReference>
<evidence type="ECO:0000313" key="23">
    <source>
        <dbReference type="Proteomes" id="UP000034076"/>
    </source>
</evidence>
<keyword evidence="9" id="KW-0479">Metal-binding</keyword>
<evidence type="ECO:0000256" key="1">
    <source>
        <dbReference type="ARBA" id="ARBA00001946"/>
    </source>
</evidence>
<dbReference type="SUPFAM" id="SSF50800">
    <property type="entry name" value="PK beta-barrel domain-like"/>
    <property type="match status" value="1"/>
</dbReference>
<name>A0A0M2NGF4_9FIRM</name>
<evidence type="ECO:0000259" key="19">
    <source>
        <dbReference type="Pfam" id="PF00224"/>
    </source>
</evidence>
<dbReference type="GO" id="GO:0000287">
    <property type="term" value="F:magnesium ion binding"/>
    <property type="evidence" value="ECO:0007669"/>
    <property type="project" value="UniProtKB-UniRule"/>
</dbReference>
<evidence type="ECO:0000256" key="15">
    <source>
        <dbReference type="ARBA" id="ARBA00023152"/>
    </source>
</evidence>
<dbReference type="GO" id="GO:0016301">
    <property type="term" value="F:kinase activity"/>
    <property type="evidence" value="ECO:0007669"/>
    <property type="project" value="UniProtKB-KW"/>
</dbReference>
<dbReference type="EMBL" id="LAYJ01000087">
    <property type="protein sequence ID" value="KKI51248.1"/>
    <property type="molecule type" value="Genomic_DNA"/>
</dbReference>
<keyword evidence="11 18" id="KW-0418">Kinase</keyword>
<dbReference type="InterPro" id="IPR015806">
    <property type="entry name" value="Pyrv_Knase_insert_dom_sf"/>
</dbReference>
<comment type="catalytic activity">
    <reaction evidence="18">
        <text>pyruvate + ATP = phosphoenolpyruvate + ADP + H(+)</text>
        <dbReference type="Rhea" id="RHEA:18157"/>
        <dbReference type="ChEBI" id="CHEBI:15361"/>
        <dbReference type="ChEBI" id="CHEBI:15378"/>
        <dbReference type="ChEBI" id="CHEBI:30616"/>
        <dbReference type="ChEBI" id="CHEBI:58702"/>
        <dbReference type="ChEBI" id="CHEBI:456216"/>
        <dbReference type="EC" id="2.7.1.40"/>
    </reaction>
</comment>
<keyword evidence="15 18" id="KW-0324">Glycolysis</keyword>
<dbReference type="InterPro" id="IPR040442">
    <property type="entry name" value="Pyrv_kinase-like_dom_sf"/>
</dbReference>
<dbReference type="OrthoDB" id="9812123at2"/>
<dbReference type="Proteomes" id="UP000034076">
    <property type="component" value="Unassembled WGS sequence"/>
</dbReference>
<evidence type="ECO:0000256" key="7">
    <source>
        <dbReference type="ARBA" id="ARBA00018587"/>
    </source>
</evidence>
<comment type="similarity">
    <text evidence="5 18">Belongs to the pyruvate kinase family.</text>
</comment>
<evidence type="ECO:0000313" key="22">
    <source>
        <dbReference type="EMBL" id="KKI51248.1"/>
    </source>
</evidence>
<comment type="caution">
    <text evidence="22">The sequence shown here is derived from an EMBL/GenBank/DDBJ whole genome shotgun (WGS) entry which is preliminary data.</text>
</comment>
<dbReference type="AlphaFoldDB" id="A0A0M2NGF4"/>
<feature type="domain" description="Pyruvate kinase C-terminal" evidence="21">
    <location>
        <begin position="356"/>
        <end position="469"/>
    </location>
</feature>
<dbReference type="GO" id="GO:0030955">
    <property type="term" value="F:potassium ion binding"/>
    <property type="evidence" value="ECO:0007669"/>
    <property type="project" value="UniProtKB-UniRule"/>
</dbReference>
<dbReference type="UniPathway" id="UPA00109">
    <property type="reaction ID" value="UER00188"/>
</dbReference>
<keyword evidence="10" id="KW-0547">Nucleotide-binding</keyword>
<dbReference type="NCBIfam" id="NF004978">
    <property type="entry name" value="PRK06354.1"/>
    <property type="match status" value="1"/>
</dbReference>
<dbReference type="PANTHER" id="PTHR11817">
    <property type="entry name" value="PYRUVATE KINASE"/>
    <property type="match status" value="1"/>
</dbReference>
<dbReference type="NCBIfam" id="TIGR01064">
    <property type="entry name" value="pyruv_kin"/>
    <property type="match status" value="1"/>
</dbReference>
<dbReference type="RefSeq" id="WP_046443198.1">
    <property type="nucleotide sequence ID" value="NZ_CAUERS010000006.1"/>
</dbReference>
<dbReference type="Gene3D" id="3.20.20.60">
    <property type="entry name" value="Phosphoenolpyruvate-binding domains"/>
    <property type="match status" value="1"/>
</dbReference>
<evidence type="ECO:0000256" key="9">
    <source>
        <dbReference type="ARBA" id="ARBA00022723"/>
    </source>
</evidence>
<evidence type="ECO:0000256" key="12">
    <source>
        <dbReference type="ARBA" id="ARBA00022840"/>
    </source>
</evidence>
<sequence length="583" mass="63047">MRKTKIVCTLGPSSEDENTIERMIDAGMDVARLNFSHGDHAIQKARIDKVRKIGNAKHKYIACLLDTKGPEIRIGTFKKGSVELKEGDTFTLTTKEVEGDETHVSVSFKDLPGDLAQGAIILIDDGLIEMQATCLTDTDITCKVLNGGKLSDRKGVNVPGFSVSLPYISEKDEADIIFGIENEVDFIAASFTRNEQDILDIKKILDRYHCRSIKIIAKIENAEGVKNIDDILRVSDGIMVARGDMGVEIPLEEVPVLQKRLIHKAYGAGKLVITATQMLDSMMHNPRPTRAETSDVANAIYDGTSAIMLSGETAAGKYPVETVITMARIARRTEHDINYKMRFKKNDMTEISDVTNAISHAACTTAYDLGASAIIAVTKTGASVRMVSKYRPSIPIIGCSPDPQVCRQLNMSWGVIPLEVEQKFNTDELFELVVNTSKKAGLLQNGDLVAIMAGVPLGIAGTTNLLKVHIVGDVLVKGTGINALCASSTTCVANSEKEARQTFKRGDILVVPSTSNNILDLMKQSAGIITEADGLDSHAAIVGMALDIPVLVGAASATQILKNGIHVKLDAERGLVCNENRED</sequence>
<comment type="cofactor">
    <cofactor evidence="1">
        <name>Mg(2+)</name>
        <dbReference type="ChEBI" id="CHEBI:18420"/>
    </cofactor>
</comment>
<dbReference type="InterPro" id="IPR036637">
    <property type="entry name" value="Phosphohistidine_dom_sf"/>
</dbReference>
<evidence type="ECO:0000256" key="13">
    <source>
        <dbReference type="ARBA" id="ARBA00022842"/>
    </source>
</evidence>
<evidence type="ECO:0000256" key="8">
    <source>
        <dbReference type="ARBA" id="ARBA00022679"/>
    </source>
</evidence>
<dbReference type="STRING" id="270498.CHK_1295"/>
<dbReference type="GO" id="GO:0004743">
    <property type="term" value="F:pyruvate kinase activity"/>
    <property type="evidence" value="ECO:0007669"/>
    <property type="project" value="UniProtKB-UniRule"/>
</dbReference>
<dbReference type="PROSITE" id="PS00110">
    <property type="entry name" value="PYRUVATE_KINASE"/>
    <property type="match status" value="1"/>
</dbReference>
<proteinExistence type="inferred from homology"/>
<dbReference type="InterPro" id="IPR015813">
    <property type="entry name" value="Pyrv/PenolPyrv_kinase-like_dom"/>
</dbReference>
<dbReference type="FunFam" id="2.40.33.10:FF:000001">
    <property type="entry name" value="Pyruvate kinase"/>
    <property type="match status" value="1"/>
</dbReference>
<evidence type="ECO:0000259" key="21">
    <source>
        <dbReference type="Pfam" id="PF02887"/>
    </source>
</evidence>
<evidence type="ECO:0000256" key="4">
    <source>
        <dbReference type="ARBA" id="ARBA00006237"/>
    </source>
</evidence>
<dbReference type="SUPFAM" id="SSF51621">
    <property type="entry name" value="Phosphoenolpyruvate/pyruvate domain"/>
    <property type="match status" value="1"/>
</dbReference>
<dbReference type="Gene3D" id="3.40.1380.20">
    <property type="entry name" value="Pyruvate kinase, C-terminal domain"/>
    <property type="match status" value="1"/>
</dbReference>
<dbReference type="FunFam" id="3.20.20.60:FF:000025">
    <property type="entry name" value="Pyruvate kinase"/>
    <property type="match status" value="1"/>
</dbReference>
<dbReference type="Gene3D" id="2.40.33.10">
    <property type="entry name" value="PK beta-barrel domain-like"/>
    <property type="match status" value="1"/>
</dbReference>
<protein>
    <recommendedName>
        <fullName evidence="7 17">Pyruvate kinase</fullName>
        <ecNumber evidence="6 17">2.7.1.40</ecNumber>
    </recommendedName>
</protein>
<reference evidence="22 23" key="1">
    <citation type="submission" date="2015-04" db="EMBL/GenBank/DDBJ databases">
        <title>Draft genome sequence of bacteremic isolate Catabacter hongkongensis type strain HKU16T.</title>
        <authorList>
            <person name="Lau S.K."/>
            <person name="Teng J.L."/>
            <person name="Huang Y."/>
            <person name="Curreem S.O."/>
            <person name="Tsui S.K."/>
            <person name="Woo P.C."/>
        </authorList>
    </citation>
    <scope>NUCLEOTIDE SEQUENCE [LARGE SCALE GENOMIC DNA]</scope>
    <source>
        <strain evidence="22 23">HKU16</strain>
    </source>
</reference>
<gene>
    <name evidence="22" type="ORF">CHK_1295</name>
</gene>
<dbReference type="NCBIfam" id="NF004491">
    <property type="entry name" value="PRK05826.1"/>
    <property type="match status" value="1"/>
</dbReference>
<dbReference type="InterPro" id="IPR011037">
    <property type="entry name" value="Pyrv_Knase-like_insert_dom_sf"/>
</dbReference>
<evidence type="ECO:0000256" key="17">
    <source>
        <dbReference type="NCBIfam" id="TIGR01064"/>
    </source>
</evidence>
<dbReference type="InterPro" id="IPR018209">
    <property type="entry name" value="Pyrv_Knase_AS"/>
</dbReference>
<accession>A0A0M2NGF4</accession>
<dbReference type="InterPro" id="IPR015793">
    <property type="entry name" value="Pyrv_Knase_brl"/>
</dbReference>
<keyword evidence="8 18" id="KW-0808">Transferase</keyword>
<evidence type="ECO:0000256" key="5">
    <source>
        <dbReference type="ARBA" id="ARBA00008663"/>
    </source>
</evidence>
<evidence type="ECO:0000256" key="16">
    <source>
        <dbReference type="ARBA" id="ARBA00023317"/>
    </source>
</evidence>
<evidence type="ECO:0000256" key="11">
    <source>
        <dbReference type="ARBA" id="ARBA00022777"/>
    </source>
</evidence>
<comment type="similarity">
    <text evidence="4">In the C-terminal section; belongs to the PEP-utilizing enzyme family.</text>
</comment>
<keyword evidence="12" id="KW-0067">ATP-binding</keyword>
<evidence type="ECO:0000256" key="3">
    <source>
        <dbReference type="ARBA" id="ARBA00004997"/>
    </source>
</evidence>
<keyword evidence="14" id="KW-0630">Potassium</keyword>
<evidence type="ECO:0000256" key="14">
    <source>
        <dbReference type="ARBA" id="ARBA00022958"/>
    </source>
</evidence>
<keyword evidence="23" id="KW-1185">Reference proteome</keyword>
<dbReference type="InterPro" id="IPR015795">
    <property type="entry name" value="Pyrv_Knase_C"/>
</dbReference>
<dbReference type="InterPro" id="IPR036918">
    <property type="entry name" value="Pyrv_Knase_C_sf"/>
</dbReference>
<dbReference type="Pfam" id="PF00391">
    <property type="entry name" value="PEP-utilizers"/>
    <property type="match status" value="1"/>
</dbReference>